<name>A0ABR3YWH6_9PEZI</name>
<evidence type="ECO:0000256" key="5">
    <source>
        <dbReference type="ARBA" id="ARBA00023163"/>
    </source>
</evidence>
<feature type="compositionally biased region" description="Low complexity" evidence="7">
    <location>
        <begin position="1"/>
        <end position="15"/>
    </location>
</feature>
<dbReference type="Pfam" id="PF04082">
    <property type="entry name" value="Fungal_trans"/>
    <property type="match status" value="1"/>
</dbReference>
<feature type="region of interest" description="Disordered" evidence="7">
    <location>
        <begin position="797"/>
        <end position="831"/>
    </location>
</feature>
<protein>
    <recommendedName>
        <fullName evidence="8">Zn(2)-C6 fungal-type domain-containing protein</fullName>
    </recommendedName>
</protein>
<evidence type="ECO:0000256" key="2">
    <source>
        <dbReference type="ARBA" id="ARBA00022723"/>
    </source>
</evidence>
<keyword evidence="10" id="KW-1185">Reference proteome</keyword>
<evidence type="ECO:0000256" key="3">
    <source>
        <dbReference type="ARBA" id="ARBA00023015"/>
    </source>
</evidence>
<dbReference type="InterPro" id="IPR051089">
    <property type="entry name" value="prtT"/>
</dbReference>
<evidence type="ECO:0000259" key="8">
    <source>
        <dbReference type="PROSITE" id="PS50048"/>
    </source>
</evidence>
<feature type="compositionally biased region" description="Acidic residues" evidence="7">
    <location>
        <begin position="817"/>
        <end position="829"/>
    </location>
</feature>
<keyword evidence="6" id="KW-0539">Nucleus</keyword>
<feature type="region of interest" description="Disordered" evidence="7">
    <location>
        <begin position="860"/>
        <end position="879"/>
    </location>
</feature>
<dbReference type="InterPro" id="IPR036864">
    <property type="entry name" value="Zn2-C6_fun-type_DNA-bd_sf"/>
</dbReference>
<organism evidence="9 10">
    <name type="scientific">Sporothrix stenoceras</name>
    <dbReference type="NCBI Taxonomy" id="5173"/>
    <lineage>
        <taxon>Eukaryota</taxon>
        <taxon>Fungi</taxon>
        <taxon>Dikarya</taxon>
        <taxon>Ascomycota</taxon>
        <taxon>Pezizomycotina</taxon>
        <taxon>Sordariomycetes</taxon>
        <taxon>Sordariomycetidae</taxon>
        <taxon>Ophiostomatales</taxon>
        <taxon>Ophiostomataceae</taxon>
        <taxon>Sporothrix</taxon>
    </lineage>
</organism>
<comment type="subcellular location">
    <subcellularLocation>
        <location evidence="1">Nucleus</location>
    </subcellularLocation>
</comment>
<sequence length="950" mass="103468">MSSGNSNKTNNGSSNPVYSRVRGEPLPQTQNLQATQQQTSQHADHDARQQHQQHQPQSSNAPRLRPGPNESHPALLPRPLGDDRHRDNRRDSRAETVDDRDHDHGDDMSTRNDTGDDAGASGAAGPSGGAAAAGAVAGAGTAKPVTACFNCRALRQKCDRKMPCSRCTLRHRPCRYPSGSNRGRKHGNSFLHNTNSATVDRLLSRIGETAERDQVVAALLNFAGANHHTHSQSHHDSSAAAGAGSSSLSPSSLASLASPPLGTQPSTTAGDGSIATTTTTGSNTINAANAVAMAEPEFLASLVSPLHIMAAAITADTAPYSPAAQQSFMGNKAHKNVIDERLSRYFATQTTHQRDWQVLATQPIDSPLKLETTTCDPVAARLIDQDDVVWYFKLFFKYRSPLIGLLDPILHTPEYVHATSFVLFSALCALGCAVSDRPRDRVVYPALLSLAEGNMKWAIAVCVKSLETIQTIIMMQYWAPVSQRQSDDPYWLRLSHAVQLARELGIHRPATIVEQVHNAVSQIPGGATPEFRERLFRNFERTWLYTFISDKSFGIITGRSMGVAWKEMPASASEWWRKPMTVPVDRIVSGIIEMRGLFLTAMEQRKRVENTLSAVEQWHAQTYRVLEQTRNTRCAPSPDCPYLSVLAFYMDHSIMVLNAQALRDMSAIDLTGTSPELLHLSAMNVDIASRLLDTMLHDPVLLELMVGFHNNQFIMVCHAATEILYAIQRGGLSLVKVDQAAAKVRAIPGHLDRIAARLPTTSAAHLYASLSAFFVVQLDKVVRNNAERYGVTASGAGAGVSSASSVNNTEDRSMAADSDDEGGEADGEEVSAAVPQPLLQQQQQPTQLQLLQQQAQQQLQQQQQQPMQPQQQSSTTSSSLRALDRIIEPDQDSLLADWWKTVDGGLLDSTTWMDMGFLSSEQPILGSSEATGGNSGDPQDGVGFNQSMFQ</sequence>
<keyword evidence="5" id="KW-0804">Transcription</keyword>
<feature type="compositionally biased region" description="Low complexity" evidence="7">
    <location>
        <begin position="28"/>
        <end position="41"/>
    </location>
</feature>
<feature type="compositionally biased region" description="Low complexity" evidence="7">
    <location>
        <begin position="797"/>
        <end position="806"/>
    </location>
</feature>
<feature type="compositionally biased region" description="Basic and acidic residues" evidence="7">
    <location>
        <begin position="80"/>
        <end position="114"/>
    </location>
</feature>
<keyword evidence="3" id="KW-0805">Transcription regulation</keyword>
<proteinExistence type="predicted"/>
<dbReference type="SMART" id="SM00066">
    <property type="entry name" value="GAL4"/>
    <property type="match status" value="1"/>
</dbReference>
<evidence type="ECO:0000313" key="10">
    <source>
        <dbReference type="Proteomes" id="UP001583186"/>
    </source>
</evidence>
<feature type="region of interest" description="Disordered" evidence="7">
    <location>
        <begin position="227"/>
        <end position="277"/>
    </location>
</feature>
<feature type="region of interest" description="Disordered" evidence="7">
    <location>
        <begin position="923"/>
        <end position="950"/>
    </location>
</feature>
<reference evidence="9 10" key="1">
    <citation type="journal article" date="2024" name="IMA Fungus">
        <title>IMA Genome - F19 : A genome assembly and annotation guide to empower mycologists, including annotated draft genome sequences of Ceratocystis pirilliformis, Diaporthe australafricana, Fusarium ophioides, Paecilomyces lecythidis, and Sporothrix stenoceras.</title>
        <authorList>
            <person name="Aylward J."/>
            <person name="Wilson A.M."/>
            <person name="Visagie C.M."/>
            <person name="Spraker J."/>
            <person name="Barnes I."/>
            <person name="Buitendag C."/>
            <person name="Ceriani C."/>
            <person name="Del Mar Angel L."/>
            <person name="du Plessis D."/>
            <person name="Fuchs T."/>
            <person name="Gasser K."/>
            <person name="Kramer D."/>
            <person name="Li W."/>
            <person name="Munsamy K."/>
            <person name="Piso A."/>
            <person name="Price J.L."/>
            <person name="Sonnekus B."/>
            <person name="Thomas C."/>
            <person name="van der Nest A."/>
            <person name="van Dijk A."/>
            <person name="van Heerden A."/>
            <person name="van Vuuren N."/>
            <person name="Yilmaz N."/>
            <person name="Duong T.A."/>
            <person name="van der Merwe N.A."/>
            <person name="Wingfield M.J."/>
            <person name="Wingfield B.D."/>
        </authorList>
    </citation>
    <scope>NUCLEOTIDE SEQUENCE [LARGE SCALE GENOMIC DNA]</scope>
    <source>
        <strain evidence="9 10">CMW 5346</strain>
    </source>
</reference>
<feature type="compositionally biased region" description="Low complexity" evidence="7">
    <location>
        <begin position="238"/>
        <end position="277"/>
    </location>
</feature>
<evidence type="ECO:0000256" key="7">
    <source>
        <dbReference type="SAM" id="MobiDB-lite"/>
    </source>
</evidence>
<dbReference type="PROSITE" id="PS50048">
    <property type="entry name" value="ZN2_CY6_FUNGAL_2"/>
    <property type="match status" value="1"/>
</dbReference>
<dbReference type="Gene3D" id="4.10.240.10">
    <property type="entry name" value="Zn(2)-C6 fungal-type DNA-binding domain"/>
    <property type="match status" value="1"/>
</dbReference>
<dbReference type="PROSITE" id="PS00463">
    <property type="entry name" value="ZN2_CY6_FUNGAL_1"/>
    <property type="match status" value="1"/>
</dbReference>
<keyword evidence="4" id="KW-0238">DNA-binding</keyword>
<evidence type="ECO:0000313" key="9">
    <source>
        <dbReference type="EMBL" id="KAL1892241.1"/>
    </source>
</evidence>
<dbReference type="EMBL" id="JAWCUI010000046">
    <property type="protein sequence ID" value="KAL1892241.1"/>
    <property type="molecule type" value="Genomic_DNA"/>
</dbReference>
<dbReference type="CDD" id="cd12148">
    <property type="entry name" value="fungal_TF_MHR"/>
    <property type="match status" value="1"/>
</dbReference>
<dbReference type="PANTHER" id="PTHR31845:SF17">
    <property type="entry name" value="ZN(II)2CYS6 TRANSCRIPTION FACTOR (EUROFUNG)"/>
    <property type="match status" value="1"/>
</dbReference>
<feature type="region of interest" description="Disordered" evidence="7">
    <location>
        <begin position="1"/>
        <end position="133"/>
    </location>
</feature>
<dbReference type="InterPro" id="IPR007219">
    <property type="entry name" value="XnlR_reg_dom"/>
</dbReference>
<feature type="compositionally biased region" description="Low complexity" evidence="7">
    <location>
        <begin position="117"/>
        <end position="133"/>
    </location>
</feature>
<dbReference type="InterPro" id="IPR001138">
    <property type="entry name" value="Zn2Cys6_DnaBD"/>
</dbReference>
<gene>
    <name evidence="9" type="ORF">Sste5346_007197</name>
</gene>
<evidence type="ECO:0000256" key="1">
    <source>
        <dbReference type="ARBA" id="ARBA00004123"/>
    </source>
</evidence>
<dbReference type="CDD" id="cd00067">
    <property type="entry name" value="GAL4"/>
    <property type="match status" value="1"/>
</dbReference>
<comment type="caution">
    <text evidence="9">The sequence shown here is derived from an EMBL/GenBank/DDBJ whole genome shotgun (WGS) entry which is preliminary data.</text>
</comment>
<dbReference type="Pfam" id="PF00172">
    <property type="entry name" value="Zn_clus"/>
    <property type="match status" value="1"/>
</dbReference>
<accession>A0ABR3YWH6</accession>
<evidence type="ECO:0000256" key="4">
    <source>
        <dbReference type="ARBA" id="ARBA00023125"/>
    </source>
</evidence>
<dbReference type="Proteomes" id="UP001583186">
    <property type="component" value="Unassembled WGS sequence"/>
</dbReference>
<feature type="compositionally biased region" description="Low complexity" evidence="7">
    <location>
        <begin position="860"/>
        <end position="872"/>
    </location>
</feature>
<feature type="domain" description="Zn(2)-C6 fungal-type" evidence="8">
    <location>
        <begin position="147"/>
        <end position="176"/>
    </location>
</feature>
<dbReference type="PANTHER" id="PTHR31845">
    <property type="entry name" value="FINGER DOMAIN PROTEIN, PUTATIVE-RELATED"/>
    <property type="match status" value="1"/>
</dbReference>
<keyword evidence="2" id="KW-0479">Metal-binding</keyword>
<dbReference type="SUPFAM" id="SSF57701">
    <property type="entry name" value="Zn2/Cys6 DNA-binding domain"/>
    <property type="match status" value="1"/>
</dbReference>
<evidence type="ECO:0000256" key="6">
    <source>
        <dbReference type="ARBA" id="ARBA00023242"/>
    </source>
</evidence>